<evidence type="ECO:0000313" key="2">
    <source>
        <dbReference type="Proteomes" id="UP000635628"/>
    </source>
</evidence>
<evidence type="ECO:0000313" key="1">
    <source>
        <dbReference type="EMBL" id="CAB5504281.1"/>
    </source>
</evidence>
<dbReference type="Proteomes" id="UP000635628">
    <property type="component" value="Unassembled WGS sequence"/>
</dbReference>
<name>A0ACA8ZS99_9GAMM</name>
<organism evidence="1 2">
    <name type="scientific">Bathymodiolus azoricus thioautotrophic gill symbiont</name>
    <dbReference type="NCBI Taxonomy" id="235205"/>
    <lineage>
        <taxon>Bacteria</taxon>
        <taxon>Pseudomonadati</taxon>
        <taxon>Pseudomonadota</taxon>
        <taxon>Gammaproteobacteria</taxon>
        <taxon>sulfur-oxidizing symbionts</taxon>
    </lineage>
</organism>
<comment type="caution">
    <text evidence="1">The sequence shown here is derived from an EMBL/GenBank/DDBJ whole genome shotgun (WGS) entry which is preliminary data.</text>
</comment>
<accession>A0ACA8ZS99</accession>
<reference evidence="1" key="1">
    <citation type="submission" date="2020-05" db="EMBL/GenBank/DDBJ databases">
        <authorList>
            <person name="Petersen J."/>
            <person name="Sayavedra L."/>
        </authorList>
    </citation>
    <scope>NUCLEOTIDE SEQUENCE</scope>
    <source>
        <strain evidence="1">B azoricus SOX Menez Gwen</strain>
    </source>
</reference>
<proteinExistence type="predicted"/>
<gene>
    <name evidence="1" type="ORF">AZO1586R_1733</name>
</gene>
<keyword evidence="2" id="KW-1185">Reference proteome</keyword>
<protein>
    <submittedName>
        <fullName evidence="1">Uncharacterized protein</fullName>
    </submittedName>
</protein>
<sequence>MTQIIKSRKERVNFTQSGLQGQINRRRVGIP</sequence>
<dbReference type="EMBL" id="CAESAP020000251">
    <property type="protein sequence ID" value="CAB5504281.1"/>
    <property type="molecule type" value="Genomic_DNA"/>
</dbReference>